<evidence type="ECO:0000259" key="14">
    <source>
        <dbReference type="Pfam" id="PF12780"/>
    </source>
</evidence>
<evidence type="ECO:0000259" key="12">
    <source>
        <dbReference type="Pfam" id="PF12774"/>
    </source>
</evidence>
<feature type="region of interest" description="Disordered" evidence="11">
    <location>
        <begin position="31"/>
        <end position="69"/>
    </location>
</feature>
<comment type="caution">
    <text evidence="17">The sequence shown here is derived from an EMBL/GenBank/DDBJ whole genome shotgun (WGS) entry which is preliminary data.</text>
</comment>
<feature type="domain" description="Dynein heavy chain 3 AAA+ lid" evidence="16">
    <location>
        <begin position="1055"/>
        <end position="1137"/>
    </location>
</feature>
<proteinExistence type="inferred from homology"/>
<sequence length="1775" mass="197209">MLTYDKIWDMSSLQSEVRAIMTALRKSNLDSSRVPLSTPHTPGTSSTSAPLSSGRESSRQSTSRVSADSTLPACPARHALSTLMLVAVHSREVIKELIRRRVSDDDAFSWLAQLRYYMSDGSVEARMLYCPLPWGWEYVGAEGRLVITPLTTRAHHALVTAYHSHLGGAPEGPAGTGKTETVKDLARSLSMNCLVFNCSDDLDYIAMGKFFTGVAADGSWACFDEFNTLEVGVLSVAAQQILRVVSARREGSPTFSMDGSRPLVLNPRGFIAVTMNPQYRGRVALPDNLKLLLRPVSMMVADYHSIAEVSLLACGFLHARALASRIVSVMSACQHMLHPHYHYDFGMRAVKTVLLATARLRITQAEWSETEVVLRALREVNQPKLVDEDNKRFEDILADYFTEPPSTPRPPNANLLQYIEKVCTDQGLEVTKELLLKIIQLYETLRERHGIMVVGPPCSAKSTIIKVLATSLSMMESHRPIHLEYINPKTVTQNQMIGFLHSASREWSDGLVSHFIRQAHRRRSWLVFDGPTDASWVESFNTAMDDSRKLCLPSGETVPIPPDMAIIFEVLDLAQASPATVSRCGMIYVGGDTITWHAIMHSWLHYNVKTVPGNTENTDTSKGEKAGVIPDKKTPEKNGGKLLDKGSSKGTTKGGVAAPGNGELHWWDEYGGLLTDLANWLIPPSLKFIRENCRHIVPITQVALVRPAFPLTAQLVEDVLNDEAVSQKERGKLGPIWTTAAFLCSLTWSLAGALTKESKEIFNTFYRRLVMGYNKKYPPPASIEQIGCPYPADGSIFDVIFDAKQRSFWRPWTDIIKHTEIPETTKIASILVPTIESTKLEYLIGLCGRALGRMLVVGEGQSGRRVTMKHHMRELMNQNMETVVLPITPAADAQAVKSVVLSYVKERESGVFGATNGRKMSVFVDDLHLAAHDTYNARPAHEALREALQRKCWFDNEGSTARKPLEDIIWLCGASLNTGGRKSKGANGGTATGTYTLEPRFQAEFITIAAHSIAEDTITKIFNTQLNVFLRAGGFVPDVFTVVTGIVAGTMESLHHIRTSLPPTPSNAHYTFSLATAARIIHSVGFIKKENMETKRHFVRFWVHEMYREICDRLMASEEVTGIYNIIVKTIKANFKDKIHVIFDKLCNDDGTGSDHQAKGFLGNPNAASRDQPQKEVTEACMERVCWGIMGNTAAPPKERRYEELNDATLVQQNISAFIQEYNSNNAVPLNIVTFRYVVEHVSRACRVLSRKGGHMLLVGVGGSGRRSLTRLAAHICGHKLAYPAIDPVDGYTDIKFAVKEAILTAGVEERATVLLLGDTILQHPPILHLLNTLILTGDIPNLLPPEDLSYLMDRLRLYAEDRGSCETDLWKELIQRVADLVHVVITTPPTSSLTQIIMQYPALNTRVAVDYFKPWPQDALVKVGNHYLNEVPLRRTVKDAVIAAATVTHQRAREVSEKVRNSGSWCPAVTPASYLQLLEEFRGLFTIRQAHTTNLKKKYLSGLDKLSFAASQISVMQEMLASLGPQIEEAATDVSRMMALIEQESTEVEERRKLVSVEEEEAGVHAVNAKALQEECQAELNQALPALYEAVEALNTLKPADITVVKSMKNPPNAIKLVMAAVCVMLEIKPEKVKNNTVKATLDFWGPSKRLLGDMSFLQQLRDYDKDNIADGIMDKINKEYVKLPEFDPVAVAKASSAAEGLCKWVRAMSAYDHINGYGNHDFLWKFMGQWRCMKECIKVLMNEILATMHLRSRIGLVVESMSQEATKMSSSPP</sequence>
<reference evidence="17 18" key="1">
    <citation type="submission" date="2023-11" db="EMBL/GenBank/DDBJ databases">
        <title>Halocaridina rubra genome assembly.</title>
        <authorList>
            <person name="Smith C."/>
        </authorList>
    </citation>
    <scope>NUCLEOTIDE SEQUENCE [LARGE SCALE GENOMIC DNA]</scope>
    <source>
        <strain evidence="17">EP-1</strain>
        <tissue evidence="17">Whole</tissue>
    </source>
</reference>
<evidence type="ECO:0000256" key="11">
    <source>
        <dbReference type="SAM" id="MobiDB-lite"/>
    </source>
</evidence>
<dbReference type="GO" id="GO:0005524">
    <property type="term" value="F:ATP binding"/>
    <property type="evidence" value="ECO:0007669"/>
    <property type="project" value="UniProtKB-KW"/>
</dbReference>
<dbReference type="FunFam" id="1.20.920.30:FF:000002">
    <property type="entry name" value="Dynein axonemal heavy chain 3"/>
    <property type="match status" value="1"/>
</dbReference>
<keyword evidence="3" id="KW-0963">Cytoplasm</keyword>
<keyword evidence="4" id="KW-0493">Microtubule</keyword>
<evidence type="ECO:0000256" key="8">
    <source>
        <dbReference type="ARBA" id="ARBA00023054"/>
    </source>
</evidence>
<feature type="domain" description="Dynein heavy chain coiled coil stalk" evidence="13">
    <location>
        <begin position="1502"/>
        <end position="1710"/>
    </location>
</feature>
<keyword evidence="18" id="KW-1185">Reference proteome</keyword>
<feature type="compositionally biased region" description="Basic and acidic residues" evidence="11">
    <location>
        <begin position="619"/>
        <end position="647"/>
    </location>
</feature>
<evidence type="ECO:0000313" key="18">
    <source>
        <dbReference type="Proteomes" id="UP001381693"/>
    </source>
</evidence>
<dbReference type="PANTHER" id="PTHR45703:SF1">
    <property type="entry name" value="DYNEINS HEAVY CHAIN"/>
    <property type="match status" value="1"/>
</dbReference>
<dbReference type="InterPro" id="IPR024317">
    <property type="entry name" value="Dynein_heavy_chain_D4_dom"/>
</dbReference>
<evidence type="ECO:0000259" key="13">
    <source>
        <dbReference type="Pfam" id="PF12777"/>
    </source>
</evidence>
<keyword evidence="7" id="KW-0243">Dynein</keyword>
<evidence type="ECO:0000256" key="3">
    <source>
        <dbReference type="ARBA" id="ARBA00022490"/>
    </source>
</evidence>
<dbReference type="PANTHER" id="PTHR45703">
    <property type="entry name" value="DYNEIN HEAVY CHAIN"/>
    <property type="match status" value="1"/>
</dbReference>
<dbReference type="Pfam" id="PF17857">
    <property type="entry name" value="AAA_lid_1"/>
    <property type="match status" value="1"/>
</dbReference>
<dbReference type="Pfam" id="PF17852">
    <property type="entry name" value="Dynein_AAA_lid"/>
    <property type="match status" value="1"/>
</dbReference>
<dbReference type="FunFam" id="3.40.50.300:FF:000063">
    <property type="entry name" value="dynein heavy chain 6, axonemal"/>
    <property type="match status" value="1"/>
</dbReference>
<feature type="region of interest" description="Disordered" evidence="11">
    <location>
        <begin position="614"/>
        <end position="655"/>
    </location>
</feature>
<dbReference type="EMBL" id="JAXCGZ010005755">
    <property type="protein sequence ID" value="KAK7080901.1"/>
    <property type="molecule type" value="Genomic_DNA"/>
</dbReference>
<dbReference type="Pfam" id="PF12774">
    <property type="entry name" value="AAA_6"/>
    <property type="match status" value="1"/>
</dbReference>
<keyword evidence="5" id="KW-0547">Nucleotide-binding</keyword>
<dbReference type="InterPro" id="IPR027417">
    <property type="entry name" value="P-loop_NTPase"/>
</dbReference>
<dbReference type="GO" id="GO:0005874">
    <property type="term" value="C:microtubule"/>
    <property type="evidence" value="ECO:0007669"/>
    <property type="project" value="UniProtKB-KW"/>
</dbReference>
<evidence type="ECO:0000256" key="9">
    <source>
        <dbReference type="ARBA" id="ARBA00023175"/>
    </source>
</evidence>
<dbReference type="InterPro" id="IPR026983">
    <property type="entry name" value="DHC"/>
</dbReference>
<dbReference type="SUPFAM" id="SSF52540">
    <property type="entry name" value="P-loop containing nucleoside triphosphate hydrolases"/>
    <property type="match status" value="4"/>
</dbReference>
<dbReference type="GO" id="GO:0051959">
    <property type="term" value="F:dynein light intermediate chain binding"/>
    <property type="evidence" value="ECO:0007669"/>
    <property type="project" value="InterPro"/>
</dbReference>
<dbReference type="InterPro" id="IPR035699">
    <property type="entry name" value="AAA_6"/>
</dbReference>
<evidence type="ECO:0000256" key="7">
    <source>
        <dbReference type="ARBA" id="ARBA00023017"/>
    </source>
</evidence>
<accession>A0AAN9A4Z7</accession>
<dbReference type="GO" id="GO:0030286">
    <property type="term" value="C:dynein complex"/>
    <property type="evidence" value="ECO:0007669"/>
    <property type="project" value="UniProtKB-KW"/>
</dbReference>
<evidence type="ECO:0000256" key="1">
    <source>
        <dbReference type="ARBA" id="ARBA00004245"/>
    </source>
</evidence>
<name>A0AAN9A4Z7_HALRR</name>
<evidence type="ECO:0000259" key="16">
    <source>
        <dbReference type="Pfam" id="PF17857"/>
    </source>
</evidence>
<evidence type="ECO:0000259" key="15">
    <source>
        <dbReference type="Pfam" id="PF17852"/>
    </source>
</evidence>
<evidence type="ECO:0000256" key="5">
    <source>
        <dbReference type="ARBA" id="ARBA00022741"/>
    </source>
</evidence>
<dbReference type="Pfam" id="PF12775">
    <property type="entry name" value="AAA_7"/>
    <property type="match status" value="1"/>
</dbReference>
<dbReference type="Pfam" id="PF12777">
    <property type="entry name" value="MT"/>
    <property type="match status" value="1"/>
</dbReference>
<dbReference type="FunFam" id="1.20.920.20:FF:000001">
    <property type="entry name" value="dynein heavy chain 2, axonemal"/>
    <property type="match status" value="1"/>
</dbReference>
<dbReference type="InterPro" id="IPR024743">
    <property type="entry name" value="Dynein_HC_stalk"/>
</dbReference>
<dbReference type="Gene3D" id="1.20.58.1120">
    <property type="match status" value="1"/>
</dbReference>
<evidence type="ECO:0000256" key="10">
    <source>
        <dbReference type="ARBA" id="ARBA00023212"/>
    </source>
</evidence>
<comment type="subcellular location">
    <subcellularLocation>
        <location evidence="1">Cytoplasm</location>
        <location evidence="1">Cytoskeleton</location>
    </subcellularLocation>
</comment>
<dbReference type="Proteomes" id="UP001381693">
    <property type="component" value="Unassembled WGS sequence"/>
</dbReference>
<organism evidence="17 18">
    <name type="scientific">Halocaridina rubra</name>
    <name type="common">Hawaiian red shrimp</name>
    <dbReference type="NCBI Taxonomy" id="373956"/>
    <lineage>
        <taxon>Eukaryota</taxon>
        <taxon>Metazoa</taxon>
        <taxon>Ecdysozoa</taxon>
        <taxon>Arthropoda</taxon>
        <taxon>Crustacea</taxon>
        <taxon>Multicrustacea</taxon>
        <taxon>Malacostraca</taxon>
        <taxon>Eumalacostraca</taxon>
        <taxon>Eucarida</taxon>
        <taxon>Decapoda</taxon>
        <taxon>Pleocyemata</taxon>
        <taxon>Caridea</taxon>
        <taxon>Atyoidea</taxon>
        <taxon>Atyidae</taxon>
        <taxon>Halocaridina</taxon>
    </lineage>
</organism>
<gene>
    <name evidence="17" type="primary">DNAH12_2</name>
    <name evidence="17" type="ORF">SK128_017530</name>
</gene>
<evidence type="ECO:0000256" key="4">
    <source>
        <dbReference type="ARBA" id="ARBA00022701"/>
    </source>
</evidence>
<keyword evidence="8" id="KW-0175">Coiled coil</keyword>
<feature type="domain" description="Dynein heavy chain AAA 5 extension" evidence="15">
    <location>
        <begin position="674"/>
        <end position="814"/>
    </location>
</feature>
<dbReference type="InterPro" id="IPR041466">
    <property type="entry name" value="Dynein_AAA5_ext"/>
</dbReference>
<dbReference type="GO" id="GO:0045505">
    <property type="term" value="F:dynein intermediate chain binding"/>
    <property type="evidence" value="ECO:0007669"/>
    <property type="project" value="InterPro"/>
</dbReference>
<dbReference type="InterPro" id="IPR043157">
    <property type="entry name" value="Dynein_AAA1S"/>
</dbReference>
<feature type="domain" description="Dynein heavy chain AAA module D4" evidence="14">
    <location>
        <begin position="1230"/>
        <end position="1484"/>
    </location>
</feature>
<dbReference type="Pfam" id="PF12780">
    <property type="entry name" value="AAA_8"/>
    <property type="match status" value="1"/>
</dbReference>
<evidence type="ECO:0000256" key="6">
    <source>
        <dbReference type="ARBA" id="ARBA00022840"/>
    </source>
</evidence>
<dbReference type="InterPro" id="IPR041589">
    <property type="entry name" value="DNAH3_AAA_lid_1"/>
</dbReference>
<dbReference type="Gene3D" id="3.40.50.300">
    <property type="entry name" value="P-loop containing nucleotide triphosphate hydrolases"/>
    <property type="match status" value="3"/>
</dbReference>
<evidence type="ECO:0000256" key="2">
    <source>
        <dbReference type="ARBA" id="ARBA00008887"/>
    </source>
</evidence>
<feature type="domain" description="Dynein heavy chain hydrolytic ATP-binding dynein motor region" evidence="12">
    <location>
        <begin position="134"/>
        <end position="462"/>
    </location>
</feature>
<keyword evidence="9" id="KW-0505">Motor protein</keyword>
<keyword evidence="10" id="KW-0206">Cytoskeleton</keyword>
<protein>
    <submittedName>
        <fullName evidence="17">Dynein heavy chain 12, axonemal</fullName>
    </submittedName>
</protein>
<feature type="compositionally biased region" description="Low complexity" evidence="11">
    <location>
        <begin position="35"/>
        <end position="64"/>
    </location>
</feature>
<dbReference type="GO" id="GO:0007018">
    <property type="term" value="P:microtubule-based movement"/>
    <property type="evidence" value="ECO:0007669"/>
    <property type="project" value="InterPro"/>
</dbReference>
<keyword evidence="6" id="KW-0067">ATP-binding</keyword>
<dbReference type="Gene3D" id="1.10.472.130">
    <property type="match status" value="1"/>
</dbReference>
<dbReference type="Gene3D" id="1.20.920.20">
    <property type="match status" value="1"/>
</dbReference>
<comment type="similarity">
    <text evidence="2">Belongs to the dynein heavy chain family.</text>
</comment>
<dbReference type="Gene3D" id="1.20.920.30">
    <property type="match status" value="1"/>
</dbReference>
<dbReference type="Gene3D" id="1.10.8.710">
    <property type="match status" value="1"/>
</dbReference>
<evidence type="ECO:0000313" key="17">
    <source>
        <dbReference type="EMBL" id="KAK7080901.1"/>
    </source>
</evidence>